<evidence type="ECO:0000313" key="16">
    <source>
        <dbReference type="Proteomes" id="UP000283895"/>
    </source>
</evidence>
<dbReference type="InterPro" id="IPR039362">
    <property type="entry name" value="ATG29_sf"/>
</dbReference>
<proteinExistence type="inferred from homology"/>
<comment type="cofactor">
    <cofactor evidence="1 12">
        <name>heme</name>
        <dbReference type="ChEBI" id="CHEBI:30413"/>
    </cofactor>
</comment>
<protein>
    <recommendedName>
        <fullName evidence="4">Autophagy-related protein 29</fullName>
    </recommendedName>
</protein>
<dbReference type="PRINTS" id="PR00463">
    <property type="entry name" value="EP450I"/>
</dbReference>
<dbReference type="GO" id="GO:0006914">
    <property type="term" value="P:autophagy"/>
    <property type="evidence" value="ECO:0007669"/>
    <property type="project" value="UniProtKB-KW"/>
</dbReference>
<dbReference type="GO" id="GO:0020037">
    <property type="term" value="F:heme binding"/>
    <property type="evidence" value="ECO:0007669"/>
    <property type="project" value="InterPro"/>
</dbReference>
<sequence length="808" mass="88739">MESETNYTVFIRLPFPRGDFVDPPPVKWDSSKDEALWKILSGVAKTEIDWNELAARFEVTVDFLLQQVTYLTERHASQVRAQMRKVTAAARSSAAPSPVPGSESAAAMEAMRRTGSAQGLRSHARALSSLSIRKDSPLLRNDGSVPGTPKITTPAPDSAGAGDADDEEAEPAFLPFKSSSGHGADDHGGGDGSAHYTDPSATLRGDPRDFAANAARRLQNVTGPDFSQDASVTQSALEEALASKMQGGNTIGSTISNVFRSRVLPKRNLETVVMTEIMSSELLDGSAWTISKLLTAHNIGLLSLAWLAYHFLKALYNVSPLHPLSHIPGPKLAAATYLPEFYYDVIKFGRYTSEIRDMHKKYGPLVRINPNEIHCNDINFSDEIYAVGGRKRDKPAHQVNGTALIVAEFGTIDHDLHRQRRAPVAKFFSRSNVAKLEAEIKEHVQTLCDKLLRQAGGSGSGGGSGAAFDIKTAYSCYTADVISGYAFGQSFGFLGGQEGWRPNFRDPTEALLQSTHVFRFFPFLKDLDRLAVWLVDYLPEDIALFVRTMQIDLPAQINRTRADVEAGMLQANRRPTIFGSLFLDEELQSKEKGTKRLAAEGFAVVGAGTETTASALAIITFHLLSKPELLAKLKAELEAYGDANTSEKMPYLGAVVQEGLRLSYGVAARTARIATEEDLVYRGEWDKRPVEHVIPRGYAVGMSTVITHHDETVFPDSHAFIPERWLDEKNQRRKEVEKGMMAFSKGSRACLAMNLALCEIHFAVVGLVLRVLPQMSLFETTEEDVVYDHDMFIPMTKASSKGIRVVIS</sequence>
<evidence type="ECO:0000256" key="7">
    <source>
        <dbReference type="ARBA" id="ARBA00022723"/>
    </source>
</evidence>
<dbReference type="OrthoDB" id="3945418at2759"/>
<evidence type="ECO:0000256" key="1">
    <source>
        <dbReference type="ARBA" id="ARBA00001971"/>
    </source>
</evidence>
<dbReference type="GO" id="GO:0015031">
    <property type="term" value="P:protein transport"/>
    <property type="evidence" value="ECO:0007669"/>
    <property type="project" value="UniProtKB-KW"/>
</dbReference>
<reference evidence="15 16" key="1">
    <citation type="submission" date="2015-09" db="EMBL/GenBank/DDBJ databases">
        <title>Host preference determinants of Valsa canker pathogens revealed by comparative genomics.</title>
        <authorList>
            <person name="Yin Z."/>
            <person name="Huang L."/>
        </authorList>
    </citation>
    <scope>NUCLEOTIDE SEQUENCE [LARGE SCALE GENOMIC DNA]</scope>
    <source>
        <strain evidence="15 16">03-1</strain>
    </source>
</reference>
<dbReference type="InterPro" id="IPR001128">
    <property type="entry name" value="Cyt_P450"/>
</dbReference>
<dbReference type="AlphaFoldDB" id="A0A423W5T5"/>
<feature type="compositionally biased region" description="Low complexity" evidence="13">
    <location>
        <begin position="89"/>
        <end position="107"/>
    </location>
</feature>
<dbReference type="Gene3D" id="1.10.10.2570">
    <property type="match status" value="1"/>
</dbReference>
<dbReference type="InterPro" id="IPR040666">
    <property type="entry name" value="Atg29_N"/>
</dbReference>
<evidence type="ECO:0000256" key="5">
    <source>
        <dbReference type="ARBA" id="ARBA00022448"/>
    </source>
</evidence>
<comment type="similarity">
    <text evidence="3">Belongs to the ATG29 family.</text>
</comment>
<dbReference type="CDD" id="cd11062">
    <property type="entry name" value="CYP58-like"/>
    <property type="match status" value="1"/>
</dbReference>
<evidence type="ECO:0000256" key="6">
    <source>
        <dbReference type="ARBA" id="ARBA00022617"/>
    </source>
</evidence>
<dbReference type="PROSITE" id="PS00086">
    <property type="entry name" value="CYTOCHROME_P450"/>
    <property type="match status" value="1"/>
</dbReference>
<evidence type="ECO:0000256" key="4">
    <source>
        <dbReference type="ARBA" id="ARBA00013784"/>
    </source>
</evidence>
<organism evidence="15 16">
    <name type="scientific">Cytospora schulzeri</name>
    <dbReference type="NCBI Taxonomy" id="448051"/>
    <lineage>
        <taxon>Eukaryota</taxon>
        <taxon>Fungi</taxon>
        <taxon>Dikarya</taxon>
        <taxon>Ascomycota</taxon>
        <taxon>Pezizomycotina</taxon>
        <taxon>Sordariomycetes</taxon>
        <taxon>Sordariomycetidae</taxon>
        <taxon>Diaporthales</taxon>
        <taxon>Cytosporaceae</taxon>
        <taxon>Cytospora</taxon>
    </lineage>
</organism>
<feature type="region of interest" description="Disordered" evidence="13">
    <location>
        <begin position="89"/>
        <end position="207"/>
    </location>
</feature>
<evidence type="ECO:0000259" key="14">
    <source>
        <dbReference type="Pfam" id="PF18388"/>
    </source>
</evidence>
<dbReference type="InterPro" id="IPR050121">
    <property type="entry name" value="Cytochrome_P450_monoxygenase"/>
</dbReference>
<dbReference type="SUPFAM" id="SSF48264">
    <property type="entry name" value="Cytochrome P450"/>
    <property type="match status" value="1"/>
</dbReference>
<evidence type="ECO:0000256" key="3">
    <source>
        <dbReference type="ARBA" id="ARBA00010082"/>
    </source>
</evidence>
<dbReference type="InterPro" id="IPR036396">
    <property type="entry name" value="Cyt_P450_sf"/>
</dbReference>
<evidence type="ECO:0000256" key="13">
    <source>
        <dbReference type="SAM" id="MobiDB-lite"/>
    </source>
</evidence>
<keyword evidence="8" id="KW-0653">Protein transport</keyword>
<dbReference type="PANTHER" id="PTHR24305">
    <property type="entry name" value="CYTOCHROME P450"/>
    <property type="match status" value="1"/>
</dbReference>
<keyword evidence="16" id="KW-1185">Reference proteome</keyword>
<dbReference type="STRING" id="356882.A0A423W5T5"/>
<dbReference type="InterPro" id="IPR002401">
    <property type="entry name" value="Cyt_P450_E_grp-I"/>
</dbReference>
<evidence type="ECO:0000256" key="10">
    <source>
        <dbReference type="ARBA" id="ARBA00023006"/>
    </source>
</evidence>
<dbReference type="InterPro" id="IPR017972">
    <property type="entry name" value="Cyt_P450_CS"/>
</dbReference>
<dbReference type="FunFam" id="1.10.10.2570:FF:000001">
    <property type="entry name" value="Autophagy-related protein 29"/>
    <property type="match status" value="1"/>
</dbReference>
<dbReference type="Pfam" id="PF00067">
    <property type="entry name" value="p450"/>
    <property type="match status" value="1"/>
</dbReference>
<dbReference type="Gene3D" id="1.10.630.10">
    <property type="entry name" value="Cytochrome P450"/>
    <property type="match status" value="1"/>
</dbReference>
<dbReference type="PRINTS" id="PR00385">
    <property type="entry name" value="P450"/>
</dbReference>
<comment type="caution">
    <text evidence="15">The sequence shown here is derived from an EMBL/GenBank/DDBJ whole genome shotgun (WGS) entry which is preliminary data.</text>
</comment>
<dbReference type="GO" id="GO:0005506">
    <property type="term" value="F:iron ion binding"/>
    <property type="evidence" value="ECO:0007669"/>
    <property type="project" value="InterPro"/>
</dbReference>
<evidence type="ECO:0000256" key="12">
    <source>
        <dbReference type="PIRSR" id="PIRSR602401-1"/>
    </source>
</evidence>
<dbReference type="GO" id="GO:0000407">
    <property type="term" value="C:phagophore assembly site"/>
    <property type="evidence" value="ECO:0007669"/>
    <property type="project" value="UniProtKB-SubCell"/>
</dbReference>
<dbReference type="GO" id="GO:0004497">
    <property type="term" value="F:monooxygenase activity"/>
    <property type="evidence" value="ECO:0007669"/>
    <property type="project" value="InterPro"/>
</dbReference>
<dbReference type="PANTHER" id="PTHR24305:SF147">
    <property type="entry name" value="P450, PUTATIVE (EUROFUNG)-RELATED"/>
    <property type="match status" value="1"/>
</dbReference>
<feature type="binding site" description="axial binding residue" evidence="12">
    <location>
        <position position="750"/>
    </location>
    <ligand>
        <name>heme</name>
        <dbReference type="ChEBI" id="CHEBI:30413"/>
    </ligand>
    <ligandPart>
        <name>Fe</name>
        <dbReference type="ChEBI" id="CHEBI:18248"/>
    </ligandPart>
</feature>
<dbReference type="Proteomes" id="UP000283895">
    <property type="component" value="Unassembled WGS sequence"/>
</dbReference>
<keyword evidence="10" id="KW-0072">Autophagy</keyword>
<dbReference type="EMBL" id="LKEA01000025">
    <property type="protein sequence ID" value="ROV98707.1"/>
    <property type="molecule type" value="Genomic_DNA"/>
</dbReference>
<keyword evidence="5" id="KW-0813">Transport</keyword>
<keyword evidence="9 12" id="KW-0408">Iron</keyword>
<evidence type="ECO:0000256" key="11">
    <source>
        <dbReference type="ARBA" id="ARBA00060351"/>
    </source>
</evidence>
<dbReference type="Pfam" id="PF18388">
    <property type="entry name" value="ATG29_N"/>
    <property type="match status" value="1"/>
</dbReference>
<comment type="subcellular location">
    <subcellularLocation>
        <location evidence="2">Preautophagosomal structure</location>
    </subcellularLocation>
</comment>
<keyword evidence="7 12" id="KW-0479">Metal-binding</keyword>
<feature type="domain" description="Atg29 N-terminal" evidence="14">
    <location>
        <begin position="7"/>
        <end position="59"/>
    </location>
</feature>
<gene>
    <name evidence="15" type="ORF">VMCG_06821</name>
</gene>
<evidence type="ECO:0000256" key="9">
    <source>
        <dbReference type="ARBA" id="ARBA00023004"/>
    </source>
</evidence>
<keyword evidence="6 12" id="KW-0349">Heme</keyword>
<evidence type="ECO:0000256" key="8">
    <source>
        <dbReference type="ARBA" id="ARBA00022927"/>
    </source>
</evidence>
<evidence type="ECO:0000313" key="15">
    <source>
        <dbReference type="EMBL" id="ROV98707.1"/>
    </source>
</evidence>
<dbReference type="GO" id="GO:0016705">
    <property type="term" value="F:oxidoreductase activity, acting on paired donors, with incorporation or reduction of molecular oxygen"/>
    <property type="evidence" value="ECO:0007669"/>
    <property type="project" value="InterPro"/>
</dbReference>
<name>A0A423W5T5_9PEZI</name>
<evidence type="ECO:0000256" key="2">
    <source>
        <dbReference type="ARBA" id="ARBA00004329"/>
    </source>
</evidence>
<accession>A0A423W5T5</accession>
<comment type="function">
    <text evidence="11">Plays a role in autophagy. Functions at the preautophagosomal structure (PAS) in order to form normal autophagosomes under starvation conditions. Also plays a role in mitophagy and regulation of filamentous growth.</text>
</comment>